<organism evidence="1 2">
    <name type="scientific">Alloyangia pacifica</name>
    <dbReference type="NCBI Taxonomy" id="311180"/>
    <lineage>
        <taxon>Bacteria</taxon>
        <taxon>Pseudomonadati</taxon>
        <taxon>Pseudomonadota</taxon>
        <taxon>Alphaproteobacteria</taxon>
        <taxon>Rhodobacterales</taxon>
        <taxon>Roseobacteraceae</taxon>
        <taxon>Alloyangia</taxon>
    </lineage>
</organism>
<proteinExistence type="predicted"/>
<keyword evidence="2" id="KW-1185">Reference proteome</keyword>
<dbReference type="OrthoDB" id="7726846at2"/>
<gene>
    <name evidence="1" type="ORF">SAMN04488050_106255</name>
</gene>
<evidence type="ECO:0000313" key="1">
    <source>
        <dbReference type="EMBL" id="SFS91178.1"/>
    </source>
</evidence>
<dbReference type="STRING" id="311180.SAMN04488050_106255"/>
<dbReference type="EMBL" id="FOZW01000006">
    <property type="protein sequence ID" value="SFS91178.1"/>
    <property type="molecule type" value="Genomic_DNA"/>
</dbReference>
<accession>A0A1I6TPX9</accession>
<reference evidence="2" key="1">
    <citation type="submission" date="2016-10" db="EMBL/GenBank/DDBJ databases">
        <authorList>
            <person name="Varghese N."/>
            <person name="Submissions S."/>
        </authorList>
    </citation>
    <scope>NUCLEOTIDE SEQUENCE [LARGE SCALE GENOMIC DNA]</scope>
    <source>
        <strain evidence="2">DSM 26894</strain>
    </source>
</reference>
<dbReference type="AlphaFoldDB" id="A0A1I6TPX9"/>
<dbReference type="RefSeq" id="WP_092424978.1">
    <property type="nucleotide sequence ID" value="NZ_FNCL01000006.1"/>
</dbReference>
<protein>
    <submittedName>
        <fullName evidence="1">Uncharacterized protein</fullName>
    </submittedName>
</protein>
<evidence type="ECO:0000313" key="2">
    <source>
        <dbReference type="Proteomes" id="UP000199392"/>
    </source>
</evidence>
<sequence>MSQQLLLRYDSFDAGRFDAEAETRAQAGLTLLQLWTEGSAAHWALFTVNDAEKAQAWLSQEASLGHDPSASHMLSTA</sequence>
<name>A0A1I6TPX9_9RHOB</name>
<dbReference type="Proteomes" id="UP000199392">
    <property type="component" value="Unassembled WGS sequence"/>
</dbReference>